<keyword evidence="3" id="KW-0731">Sigma factor</keyword>
<gene>
    <name evidence="7" type="ORF">GJU39_07570</name>
</gene>
<dbReference type="SUPFAM" id="SSF88659">
    <property type="entry name" value="Sigma3 and sigma4 domains of RNA polymerase sigma factors"/>
    <property type="match status" value="1"/>
</dbReference>
<dbReference type="GO" id="GO:0016987">
    <property type="term" value="F:sigma factor activity"/>
    <property type="evidence" value="ECO:0007669"/>
    <property type="project" value="UniProtKB-KW"/>
</dbReference>
<comment type="caution">
    <text evidence="7">The sequence shown here is derived from an EMBL/GenBank/DDBJ whole genome shotgun (WGS) entry which is preliminary data.</text>
</comment>
<dbReference type="Gene3D" id="1.10.1740.10">
    <property type="match status" value="1"/>
</dbReference>
<evidence type="ECO:0000256" key="3">
    <source>
        <dbReference type="ARBA" id="ARBA00023082"/>
    </source>
</evidence>
<name>A0A7K0FYY7_9SPHI</name>
<dbReference type="NCBIfam" id="TIGR02937">
    <property type="entry name" value="sigma70-ECF"/>
    <property type="match status" value="1"/>
</dbReference>
<evidence type="ECO:0000313" key="8">
    <source>
        <dbReference type="Proteomes" id="UP000487757"/>
    </source>
</evidence>
<dbReference type="PANTHER" id="PTHR43133">
    <property type="entry name" value="RNA POLYMERASE ECF-TYPE SIGMA FACTO"/>
    <property type="match status" value="1"/>
</dbReference>
<dbReference type="EMBL" id="WKKH01000008">
    <property type="protein sequence ID" value="MRX75946.1"/>
    <property type="molecule type" value="Genomic_DNA"/>
</dbReference>
<dbReference type="Proteomes" id="UP000487757">
    <property type="component" value="Unassembled WGS sequence"/>
</dbReference>
<sequence>MERQVDFKDEIYCFRKVLTERALAYTHDDDIANDLVQETFIKAFRFAGRLKTESNLRGWLFTILKNTFLNHYHREKNKGAISLEDNLDAVNAEAPNGAENTGKARFLLDDINKALSLIPPQSSYCFKKHFEGYKYEEIAQELGIPVGTVKTRIFVAREMLKKMLHMHRS</sequence>
<reference evidence="7 8" key="1">
    <citation type="submission" date="2019-11" db="EMBL/GenBank/DDBJ databases">
        <title>Pedobacter petrophilus genome.</title>
        <authorList>
            <person name="Feldbauer M.J."/>
            <person name="Newman J.D."/>
        </authorList>
    </citation>
    <scope>NUCLEOTIDE SEQUENCE [LARGE SCALE GENOMIC DNA]</scope>
    <source>
        <strain evidence="7 8">LMG 29686</strain>
    </source>
</reference>
<evidence type="ECO:0000256" key="1">
    <source>
        <dbReference type="ARBA" id="ARBA00010641"/>
    </source>
</evidence>
<dbReference type="GO" id="GO:0006352">
    <property type="term" value="P:DNA-templated transcription initiation"/>
    <property type="evidence" value="ECO:0007669"/>
    <property type="project" value="InterPro"/>
</dbReference>
<dbReference type="InterPro" id="IPR013325">
    <property type="entry name" value="RNA_pol_sigma_r2"/>
</dbReference>
<evidence type="ECO:0000259" key="5">
    <source>
        <dbReference type="Pfam" id="PF04542"/>
    </source>
</evidence>
<keyword evidence="8" id="KW-1185">Reference proteome</keyword>
<comment type="similarity">
    <text evidence="1">Belongs to the sigma-70 factor family. ECF subfamily.</text>
</comment>
<dbReference type="CDD" id="cd06171">
    <property type="entry name" value="Sigma70_r4"/>
    <property type="match status" value="1"/>
</dbReference>
<evidence type="ECO:0000313" key="7">
    <source>
        <dbReference type="EMBL" id="MRX75946.1"/>
    </source>
</evidence>
<protein>
    <submittedName>
        <fullName evidence="7">Sigma-70 family RNA polymerase sigma factor</fullName>
    </submittedName>
</protein>
<proteinExistence type="inferred from homology"/>
<dbReference type="InterPro" id="IPR036388">
    <property type="entry name" value="WH-like_DNA-bd_sf"/>
</dbReference>
<dbReference type="OrthoDB" id="9803470at2"/>
<dbReference type="InterPro" id="IPR039425">
    <property type="entry name" value="RNA_pol_sigma-70-like"/>
</dbReference>
<dbReference type="InterPro" id="IPR007627">
    <property type="entry name" value="RNA_pol_sigma70_r2"/>
</dbReference>
<keyword evidence="2" id="KW-0805">Transcription regulation</keyword>
<dbReference type="Gene3D" id="1.10.10.10">
    <property type="entry name" value="Winged helix-like DNA-binding domain superfamily/Winged helix DNA-binding domain"/>
    <property type="match status" value="1"/>
</dbReference>
<evidence type="ECO:0000259" key="6">
    <source>
        <dbReference type="Pfam" id="PF08281"/>
    </source>
</evidence>
<dbReference type="InterPro" id="IPR014284">
    <property type="entry name" value="RNA_pol_sigma-70_dom"/>
</dbReference>
<feature type="domain" description="RNA polymerase sigma-70 region 2" evidence="5">
    <location>
        <begin position="18"/>
        <end position="76"/>
    </location>
</feature>
<dbReference type="SUPFAM" id="SSF88946">
    <property type="entry name" value="Sigma2 domain of RNA polymerase sigma factors"/>
    <property type="match status" value="1"/>
</dbReference>
<evidence type="ECO:0000256" key="4">
    <source>
        <dbReference type="ARBA" id="ARBA00023163"/>
    </source>
</evidence>
<dbReference type="Pfam" id="PF04542">
    <property type="entry name" value="Sigma70_r2"/>
    <property type="match status" value="1"/>
</dbReference>
<dbReference type="InterPro" id="IPR013324">
    <property type="entry name" value="RNA_pol_sigma_r3/r4-like"/>
</dbReference>
<accession>A0A7K0FYY7</accession>
<dbReference type="RefSeq" id="WP_154280176.1">
    <property type="nucleotide sequence ID" value="NZ_JBHUJQ010000001.1"/>
</dbReference>
<dbReference type="Pfam" id="PF08281">
    <property type="entry name" value="Sigma70_r4_2"/>
    <property type="match status" value="1"/>
</dbReference>
<dbReference type="InterPro" id="IPR013249">
    <property type="entry name" value="RNA_pol_sigma70_r4_t2"/>
</dbReference>
<dbReference type="PANTHER" id="PTHR43133:SF25">
    <property type="entry name" value="RNA POLYMERASE SIGMA FACTOR RFAY-RELATED"/>
    <property type="match status" value="1"/>
</dbReference>
<evidence type="ECO:0000256" key="2">
    <source>
        <dbReference type="ARBA" id="ARBA00023015"/>
    </source>
</evidence>
<dbReference type="GO" id="GO:0003677">
    <property type="term" value="F:DNA binding"/>
    <property type="evidence" value="ECO:0007669"/>
    <property type="project" value="InterPro"/>
</dbReference>
<organism evidence="7 8">
    <name type="scientific">Pedobacter petrophilus</name>
    <dbReference type="NCBI Taxonomy" id="1908241"/>
    <lineage>
        <taxon>Bacteria</taxon>
        <taxon>Pseudomonadati</taxon>
        <taxon>Bacteroidota</taxon>
        <taxon>Sphingobacteriia</taxon>
        <taxon>Sphingobacteriales</taxon>
        <taxon>Sphingobacteriaceae</taxon>
        <taxon>Pedobacter</taxon>
    </lineage>
</organism>
<feature type="domain" description="RNA polymerase sigma factor 70 region 4 type 2" evidence="6">
    <location>
        <begin position="110"/>
        <end position="160"/>
    </location>
</feature>
<keyword evidence="4" id="KW-0804">Transcription</keyword>
<dbReference type="AlphaFoldDB" id="A0A7K0FYY7"/>